<comment type="caution">
    <text evidence="3">The sequence shown here is derived from an EMBL/GenBank/DDBJ whole genome shotgun (WGS) entry which is preliminary data.</text>
</comment>
<dbReference type="EMBL" id="LRGB01002901">
    <property type="protein sequence ID" value="KZS05578.1"/>
    <property type="molecule type" value="Genomic_DNA"/>
</dbReference>
<reference evidence="3 4" key="1">
    <citation type="submission" date="2016-03" db="EMBL/GenBank/DDBJ databases">
        <title>EvidentialGene: Evidence-directed Construction of Genes on Genomes.</title>
        <authorList>
            <person name="Gilbert D.G."/>
            <person name="Choi J.-H."/>
            <person name="Mockaitis K."/>
            <person name="Colbourne J."/>
            <person name="Pfrender M."/>
        </authorList>
    </citation>
    <scope>NUCLEOTIDE SEQUENCE [LARGE SCALE GENOMIC DNA]</scope>
    <source>
        <strain evidence="3 4">Xinb3</strain>
        <tissue evidence="3">Complete organism</tissue>
    </source>
</reference>
<proteinExistence type="predicted"/>
<keyword evidence="4" id="KW-1185">Reference proteome</keyword>
<dbReference type="Proteomes" id="UP000076858">
    <property type="component" value="Unassembled WGS sequence"/>
</dbReference>
<name>A0A164N1Z2_9CRUS</name>
<feature type="signal peptide" evidence="2">
    <location>
        <begin position="1"/>
        <end position="19"/>
    </location>
</feature>
<keyword evidence="2" id="KW-0732">Signal</keyword>
<evidence type="ECO:0000313" key="4">
    <source>
        <dbReference type="Proteomes" id="UP000076858"/>
    </source>
</evidence>
<evidence type="ECO:0000256" key="1">
    <source>
        <dbReference type="SAM" id="MobiDB-lite"/>
    </source>
</evidence>
<sequence length="86" mass="10276">MFKLWLVTTHWYNWKFCHSFLGFLLRIFIDIAQDSETTTSLSRRAIATCDERNCGHDPHNNSHFERTSHFQRGSWLKPEASTKRFN</sequence>
<organism evidence="3 4">
    <name type="scientific">Daphnia magna</name>
    <dbReference type="NCBI Taxonomy" id="35525"/>
    <lineage>
        <taxon>Eukaryota</taxon>
        <taxon>Metazoa</taxon>
        <taxon>Ecdysozoa</taxon>
        <taxon>Arthropoda</taxon>
        <taxon>Crustacea</taxon>
        <taxon>Branchiopoda</taxon>
        <taxon>Diplostraca</taxon>
        <taxon>Cladocera</taxon>
        <taxon>Anomopoda</taxon>
        <taxon>Daphniidae</taxon>
        <taxon>Daphnia</taxon>
    </lineage>
</organism>
<feature type="compositionally biased region" description="Basic and acidic residues" evidence="1">
    <location>
        <begin position="56"/>
        <end position="68"/>
    </location>
</feature>
<protein>
    <recommendedName>
        <fullName evidence="5">Secreted protein</fullName>
    </recommendedName>
</protein>
<dbReference type="AlphaFoldDB" id="A0A164N1Z2"/>
<evidence type="ECO:0008006" key="5">
    <source>
        <dbReference type="Google" id="ProtNLM"/>
    </source>
</evidence>
<gene>
    <name evidence="3" type="ORF">APZ42_031225</name>
</gene>
<evidence type="ECO:0000313" key="3">
    <source>
        <dbReference type="EMBL" id="KZS05578.1"/>
    </source>
</evidence>
<accession>A0A164N1Z2</accession>
<feature type="region of interest" description="Disordered" evidence="1">
    <location>
        <begin position="56"/>
        <end position="86"/>
    </location>
</feature>
<feature type="chain" id="PRO_5007851954" description="Secreted protein" evidence="2">
    <location>
        <begin position="20"/>
        <end position="86"/>
    </location>
</feature>
<evidence type="ECO:0000256" key="2">
    <source>
        <dbReference type="SAM" id="SignalP"/>
    </source>
</evidence>